<dbReference type="RefSeq" id="WP_002985740.1">
    <property type="nucleotide sequence ID" value="NZ_CP068107.1"/>
</dbReference>
<dbReference type="CDD" id="cd00090">
    <property type="entry name" value="HTH_ARSR"/>
    <property type="match status" value="1"/>
</dbReference>
<dbReference type="GeneID" id="93528119"/>
<dbReference type="PANTHER" id="PTHR37318">
    <property type="entry name" value="BSL7504 PROTEIN"/>
    <property type="match status" value="1"/>
</dbReference>
<evidence type="ECO:0000313" key="2">
    <source>
        <dbReference type="EMBL" id="QQT98682.1"/>
    </source>
</evidence>
<reference evidence="2 5" key="2">
    <citation type="submission" date="2021-01" db="EMBL/GenBank/DDBJ databases">
        <title>FDA dAtabase for Regulatory Grade micrObial Sequences (FDA-ARGOS): Supporting development and validation of Infectious Disease Dx tests.</title>
        <authorList>
            <person name="Sproer C."/>
            <person name="Gronow S."/>
            <person name="Severitt S."/>
            <person name="Schroder I."/>
            <person name="Tallon L."/>
            <person name="Sadzewicz L."/>
            <person name="Zhao X."/>
            <person name="Boylan J."/>
            <person name="Ott S."/>
            <person name="Bowen H."/>
            <person name="Vavikolanu K."/>
            <person name="Mehta A."/>
            <person name="Aluvathingal J."/>
            <person name="Nadendla S."/>
            <person name="Lowell S."/>
            <person name="Myers T."/>
            <person name="Yan Y."/>
            <person name="Sichtig H."/>
        </authorList>
    </citation>
    <scope>NUCLEOTIDE SEQUENCE [LARGE SCALE GENOMIC DNA]</scope>
    <source>
        <strain evidence="2 5">FDAARGOS_1131</strain>
    </source>
</reference>
<feature type="domain" description="Winged helix DNA-binding" evidence="1">
    <location>
        <begin position="16"/>
        <end position="95"/>
    </location>
</feature>
<name>A0A378RLM1_MYROD</name>
<sequence>MKFDIEQLNKVFDNRIRVGIMSGLMVNETLSFKDLKEYLALTDGNLASHLKNLEDSQYITVHKGFIGRKTNTVYSATAEGKLAFKQHLAYLENLIQKLK</sequence>
<evidence type="ECO:0000313" key="3">
    <source>
        <dbReference type="EMBL" id="STZ27922.1"/>
    </source>
</evidence>
<dbReference type="OrthoDB" id="9800369at2"/>
<reference evidence="3 4" key="1">
    <citation type="submission" date="2018-06" db="EMBL/GenBank/DDBJ databases">
        <authorList>
            <consortium name="Pathogen Informatics"/>
            <person name="Doyle S."/>
        </authorList>
    </citation>
    <scope>NUCLEOTIDE SEQUENCE [LARGE SCALE GENOMIC DNA]</scope>
    <source>
        <strain evidence="3 4">NCTC11179</strain>
    </source>
</reference>
<dbReference type="Pfam" id="PF13601">
    <property type="entry name" value="HTH_34"/>
    <property type="match status" value="1"/>
</dbReference>
<proteinExistence type="predicted"/>
<dbReference type="GO" id="GO:0006355">
    <property type="term" value="P:regulation of DNA-templated transcription"/>
    <property type="evidence" value="ECO:0007669"/>
    <property type="project" value="UniProtKB-ARBA"/>
</dbReference>
<evidence type="ECO:0000313" key="4">
    <source>
        <dbReference type="Proteomes" id="UP000255024"/>
    </source>
</evidence>
<evidence type="ECO:0000313" key="5">
    <source>
        <dbReference type="Proteomes" id="UP000596202"/>
    </source>
</evidence>
<gene>
    <name evidence="2" type="ORF">I6I88_10655</name>
    <name evidence="3" type="ORF">NCTC11179_01460</name>
</gene>
<dbReference type="PANTHER" id="PTHR37318:SF1">
    <property type="entry name" value="BSL7504 PROTEIN"/>
    <property type="match status" value="1"/>
</dbReference>
<dbReference type="SUPFAM" id="SSF46785">
    <property type="entry name" value="Winged helix' DNA-binding domain"/>
    <property type="match status" value="1"/>
</dbReference>
<dbReference type="AlphaFoldDB" id="A0A378RLM1"/>
<dbReference type="InterPro" id="IPR011991">
    <property type="entry name" value="ArsR-like_HTH"/>
</dbReference>
<organism evidence="3 4">
    <name type="scientific">Myroides odoratus</name>
    <name type="common">Flavobacterium odoratum</name>
    <dbReference type="NCBI Taxonomy" id="256"/>
    <lineage>
        <taxon>Bacteria</taxon>
        <taxon>Pseudomonadati</taxon>
        <taxon>Bacteroidota</taxon>
        <taxon>Flavobacteriia</taxon>
        <taxon>Flavobacteriales</taxon>
        <taxon>Flavobacteriaceae</taxon>
        <taxon>Myroides</taxon>
    </lineage>
</organism>
<evidence type="ECO:0000259" key="1">
    <source>
        <dbReference type="Pfam" id="PF13601"/>
    </source>
</evidence>
<keyword evidence="4" id="KW-1185">Reference proteome</keyword>
<dbReference type="EMBL" id="UGQL01000001">
    <property type="protein sequence ID" value="STZ27922.1"/>
    <property type="molecule type" value="Genomic_DNA"/>
</dbReference>
<dbReference type="InterPro" id="IPR036388">
    <property type="entry name" value="WH-like_DNA-bd_sf"/>
</dbReference>
<dbReference type="Gene3D" id="1.10.10.10">
    <property type="entry name" value="Winged helix-like DNA-binding domain superfamily/Winged helix DNA-binding domain"/>
    <property type="match status" value="1"/>
</dbReference>
<dbReference type="Proteomes" id="UP000255024">
    <property type="component" value="Unassembled WGS sequence"/>
</dbReference>
<dbReference type="InterPro" id="IPR027395">
    <property type="entry name" value="WH_DNA-bd_dom"/>
</dbReference>
<dbReference type="InterPro" id="IPR036390">
    <property type="entry name" value="WH_DNA-bd_sf"/>
</dbReference>
<dbReference type="EMBL" id="CP068108">
    <property type="protein sequence ID" value="QQT98682.1"/>
    <property type="molecule type" value="Genomic_DNA"/>
</dbReference>
<accession>A0A378RLM1</accession>
<protein>
    <submittedName>
        <fullName evidence="3">Helix-turn-helix domain</fullName>
    </submittedName>
    <submittedName>
        <fullName evidence="2">Transcriptional regulator</fullName>
    </submittedName>
</protein>
<dbReference type="Proteomes" id="UP000596202">
    <property type="component" value="Chromosome"/>
</dbReference>